<dbReference type="GO" id="GO:0008610">
    <property type="term" value="P:lipid biosynthetic process"/>
    <property type="evidence" value="ECO:0007669"/>
    <property type="project" value="UniProtKB-ARBA"/>
</dbReference>
<dbReference type="FunFam" id="3.30.300.30:FF:000010">
    <property type="entry name" value="Enterobactin synthetase component F"/>
    <property type="match status" value="2"/>
</dbReference>
<dbReference type="PANTHER" id="PTHR45527">
    <property type="entry name" value="NONRIBOSOMAL PEPTIDE SYNTHETASE"/>
    <property type="match status" value="1"/>
</dbReference>
<dbReference type="Gene3D" id="2.30.38.10">
    <property type="entry name" value="Luciferase, Domain 3"/>
    <property type="match status" value="1"/>
</dbReference>
<accession>A0A8S9T2X1</accession>
<dbReference type="Gene3D" id="3.30.559.30">
    <property type="entry name" value="Nonribosomal peptide synthetase, condensation domain"/>
    <property type="match status" value="3"/>
</dbReference>
<proteinExistence type="inferred from homology"/>
<keyword evidence="7" id="KW-1185">Reference proteome</keyword>
<dbReference type="FunFam" id="3.40.50.12780:FF:000012">
    <property type="entry name" value="Non-ribosomal peptide synthetase"/>
    <property type="match status" value="2"/>
</dbReference>
<dbReference type="EMBL" id="JHEG04000001">
    <property type="protein sequence ID" value="KAF3886715.1"/>
    <property type="molecule type" value="Genomic_DNA"/>
</dbReference>
<dbReference type="FunFam" id="1.10.1200.10:FF:000005">
    <property type="entry name" value="Nonribosomal peptide synthetase 1"/>
    <property type="match status" value="1"/>
</dbReference>
<dbReference type="InterPro" id="IPR045851">
    <property type="entry name" value="AMP-bd_C_sf"/>
</dbReference>
<feature type="domain" description="Carrier" evidence="5">
    <location>
        <begin position="2114"/>
        <end position="2188"/>
    </location>
</feature>
<keyword evidence="4" id="KW-0597">Phosphoprotein</keyword>
<sequence length="2767" mass="316958">MLTLSNLIQEISEKNIKLNIDGDDLKVYASQDVLTQDLIEEIKKNKKFLIEFLRKHNPETDNCQIKSLPRSGDLQLSYGQKRFWFADKISQNKSELNIPFAYKISGEFNYAIFERSVRLLIERHESLRTIFPLKEAKPVQIILESLDDCKVVEYNDISLFGGEQKNSVLQNLLHDNANTPFDLQNGPIFRVTLAKLNEDEHLLLICLHHIIFDGWSVGVFNKDLTIIYNSLLKSEPAKLQPLRFQYSDFSQWQRDRTERDGSAQELYWKTELEGCENSLLTIPTDYPRPSVLTYCGDVHRFNIERDLTQKLKQISSSCKASMYNVLLAALNVILYGYSQQETIIIGSPVANRQQSGLESQIGLFINTIALKTNLVEEEKFSELVTRVRKTSLAALENQDIPFERVVESIGANRSLSYNPIFQVMFAYQNTPVSKIDFSGCDIEAIETHVRGSQLDITISLFEEEDKLRGEVFYSTDLFEKETISRLFLHFQNLLQQISIDPHRPISEYKIITPEEERIVHSVWNNTLVDYPALTLVDKIEQQVIATSKAVAVEFEEQKLTYQELNQKANQLARYLRKCGVDSETLVGVYMKRSVEMVVSLLAIVKAGGAYVPLDPDYPEERVRYTIQDSKISYLLSQKDLVPNLSEVEAQIILPEDPVIALESQDDLSLNIDPESTAYMIYTSGSTGRPKGVPNTHKGIYNRLCWMQSEFQLSQQDCVLQKTPFSFDVSVWEFFWPLMYGARIVVAKPGGHRDPSYLIQVINEKKVTAVHFVPSMLNVFLDDPDISTCKTLRQVFCSGEALPYQSTQKFHEKFQGCLLHNLYGPTEAAIDVSYWPCLARQYGQKVPIGKPIANIQLYVLDKYLKIQPVGVAGELHIGGVGLAKGYYGREDLTREKFIPNPFDPEGKGRLYKTGDLACYLPDGNIEYLGRIDNQIKLRGFRVEIGEIESCIREVNGVQEAVVTLYTTKAGSQMLVAYIVCDRSIEESDMKTFLAHQLPEFMIPSLFITLEALPLSPNGKLDRKNLPDPASIIVESEDFEKPFTPVESLFAEIWKKVLKVEKVSLQSNFFQLGGDSIHSIQVVALMKQQGFDISLQDIFKYQTLAKIAKQAKEVNEMYHYQVGAFILLSEEDRKKLPDNIIDAWPLSHLQSGMIYHSALHPDTPIYHDVFCFDIDVKYDIEAIKKALKLVLKKHPVLRSSFDLKSYSKAVQIIHSEVELPLEVQDLRALNQNEQEAQVERWVETEKNTPFEIMKAPLIHFCVFQRSDTFLTLGVGFHHAILDGWSLATVLSDFYQAYSAILDNEPLKTEENLLQFSAYVQLEQEALKDRKLSEFWKSQLVDFNFTAIPRLCGEQEQEKFNTKTWGTVENIIDGELFASLNSTAQTLGVPLKSLLLAVHIKVMGLIANQKDVTTGVVFNGRPEVVGGENLSGLFLNALPFRVLVKEQTWEELIQTVFEIERQIIPNRRFPLAEIQKYNGGEPYFESAFNFTDFHVYEKGANTKKLKVVRAKYFEQTNFTLLASFNVDRFSHNLKFMLNYDPEELSKEQVSRYAKYYLNVLNVLRGNLDESIFKFPLLAPEEISHLLPALPKQEQPSEFHTLKHHFEKAAKNFPNRIALTYGNQSLTYSELNARANQLAHFLKEKGVKPQSLIGIVFERSVEMIVAILATLKAGGAYVPLDPQAPKERISFISQDANLRLLLTQKSEFNLSVENGIPVIHYDAIETEVKNYPSNNIQVDLKPHHVAYVIYTSGSTGQPKGVLVNHFNVLRLFSQTQQNFEFNEKDTWTLFHSYAFDFSIWEMWGALLYGGRLVLVSYWVSRSPDDFVNLVLSEKVTVLNQTPSAFQQFQNALLEKKDVEKTDLRYIIFGGEALDIPSLKPWFKRFGDKQPTLVNMYGITETTVHVTYRPIYAKDTSAPGSMIGVPIKDLEIYLLDEKQQPVPMGTPGEMYVAGGGVTLGYLNREKLTSERFVEITLPHSQQKIKVYRSGDLARKLLSGDIEYLGRIDHQVKINGFRIELGEIESALKSLPQISTCAVISVNKKDGGKALAGYFATQDGCQIETQQIREMLLKTLPSYMVPSFLIQVEDIPLTVNGKLDRRALPVPEESFTQKQQAVTPPRNTLEAELVKIWEDVLGVQNLGIDRNYFELGGDSISAIRLLAKLKDAGFHFTLQDILRLQTIRDLSEQLKDERENIENHVALTEPFALLNQNDKRLIPSDVADAYPATMLQLGMIYHSDLDPKQAVFHDLASYHLKLELNLELLTKAIEIMIQRHEILRTSFDLQNYSVPMQLVHERVEPLVQDFDISDLNWEKQESIIAQWLEDEKSNSFDWNRAPIMRFFIHKRGKNNFNFSLSFNHAILDGWSLASITSRLFQDYLEMLQGNKPLPYQKLNLSFKDYVKVELQERKSQEAKEFWGQKLENFTFCHLPRDEQGEIDSRWSETILKFSKEELEKLTEIAKKCNVSLKHVLLASHIHVLSLISKTQDVLTGVFANGRLEQNEGDKVVGLFLNTIPFRLQLTDVSWKEFFKQVLKSEQEVIPFRRYPLACIQKDFNGKQLFEVAFNFTQFHIYNENLKDDNFQMFGDIKWFEHADFTLLANFGVNIFTSALNITLNANGAILSQNQLEIIADIYKESIQTILNDCDESIFNKKPSLQRRLEELKSRPLLECNNPEVIRQSLSVQSLKDSIKIPDKLFTRDIREMLYSIFQEVYREQNATREMVFVNEDMTWLDSLSTLRIVALIEQRLGVRIPLSLFLQEENPLQRILQLIES</sequence>
<reference evidence="6" key="2">
    <citation type="submission" date="2019-11" db="EMBL/GenBank/DDBJ databases">
        <title>Improved Assembly of Tolypothrix boutellei genome.</title>
        <authorList>
            <person name="Sarangi A.N."/>
            <person name="Mukherjee M."/>
            <person name="Ghosh S."/>
            <person name="Singh D."/>
            <person name="Das A."/>
            <person name="Kant S."/>
            <person name="Prusty A."/>
            <person name="Tripathy S."/>
        </authorList>
    </citation>
    <scope>NUCLEOTIDE SEQUENCE</scope>
    <source>
        <strain evidence="6">VB521301</strain>
    </source>
</reference>
<dbReference type="InterPro" id="IPR020845">
    <property type="entry name" value="AMP-binding_CS"/>
</dbReference>
<dbReference type="GO" id="GO:0043041">
    <property type="term" value="P:amino acid activation for nonribosomal peptide biosynthetic process"/>
    <property type="evidence" value="ECO:0007669"/>
    <property type="project" value="TreeGrafter"/>
</dbReference>
<reference evidence="6" key="1">
    <citation type="journal article" date="2015" name="Genome Announc.">
        <title>Draft Genome Sequence of Tolypothrix boutellei Strain VB521301.</title>
        <authorList>
            <person name="Chandrababunaidu M.M."/>
            <person name="Singh D."/>
            <person name="Sen D."/>
            <person name="Bhan S."/>
            <person name="Das S."/>
            <person name="Gupta A."/>
            <person name="Adhikary S.P."/>
            <person name="Tripathy S."/>
        </authorList>
    </citation>
    <scope>NUCLEOTIDE SEQUENCE</scope>
    <source>
        <strain evidence="6">VB521301</strain>
    </source>
</reference>
<dbReference type="RefSeq" id="WP_038077406.1">
    <property type="nucleotide sequence ID" value="NZ_JHEG04000001.1"/>
</dbReference>
<dbReference type="InterPro" id="IPR000873">
    <property type="entry name" value="AMP-dep_synth/lig_dom"/>
</dbReference>
<dbReference type="CDD" id="cd19531">
    <property type="entry name" value="LCL_NRPS-like"/>
    <property type="match status" value="1"/>
</dbReference>
<feature type="domain" description="Carrier" evidence="5">
    <location>
        <begin position="2690"/>
        <end position="2767"/>
    </location>
</feature>
<dbReference type="Pfam" id="PF00501">
    <property type="entry name" value="AMP-binding"/>
    <property type="match status" value="2"/>
</dbReference>
<evidence type="ECO:0000313" key="7">
    <source>
        <dbReference type="Proteomes" id="UP000029738"/>
    </source>
</evidence>
<dbReference type="GO" id="GO:0003824">
    <property type="term" value="F:catalytic activity"/>
    <property type="evidence" value="ECO:0007669"/>
    <property type="project" value="InterPro"/>
</dbReference>
<dbReference type="InterPro" id="IPR010071">
    <property type="entry name" value="AA_adenyl_dom"/>
</dbReference>
<comment type="cofactor">
    <cofactor evidence="1">
        <name>pantetheine 4'-phosphate</name>
        <dbReference type="ChEBI" id="CHEBI:47942"/>
    </cofactor>
</comment>
<organism evidence="6 7">
    <name type="scientific">Tolypothrix bouteillei VB521301</name>
    <dbReference type="NCBI Taxonomy" id="1479485"/>
    <lineage>
        <taxon>Bacteria</taxon>
        <taxon>Bacillati</taxon>
        <taxon>Cyanobacteriota</taxon>
        <taxon>Cyanophyceae</taxon>
        <taxon>Nostocales</taxon>
        <taxon>Tolypothrichaceae</taxon>
        <taxon>Tolypothrix</taxon>
    </lineage>
</organism>
<dbReference type="GO" id="GO:0005737">
    <property type="term" value="C:cytoplasm"/>
    <property type="evidence" value="ECO:0007669"/>
    <property type="project" value="TreeGrafter"/>
</dbReference>
<evidence type="ECO:0000256" key="4">
    <source>
        <dbReference type="ARBA" id="ARBA00022553"/>
    </source>
</evidence>
<dbReference type="SUPFAM" id="SSF52777">
    <property type="entry name" value="CoA-dependent acyltransferases"/>
    <property type="match status" value="6"/>
</dbReference>
<dbReference type="InterPro" id="IPR041464">
    <property type="entry name" value="TubC_N"/>
</dbReference>
<dbReference type="Gene3D" id="1.10.10.1830">
    <property type="entry name" value="Non-ribosomal peptide synthase, adenylation domain"/>
    <property type="match status" value="1"/>
</dbReference>
<dbReference type="GO" id="GO:0044550">
    <property type="term" value="P:secondary metabolite biosynthetic process"/>
    <property type="evidence" value="ECO:0007669"/>
    <property type="project" value="UniProtKB-ARBA"/>
</dbReference>
<dbReference type="PROSITE" id="PS00455">
    <property type="entry name" value="AMP_BINDING"/>
    <property type="match status" value="2"/>
</dbReference>
<dbReference type="InterPro" id="IPR044894">
    <property type="entry name" value="TubC_N_sf"/>
</dbReference>
<dbReference type="PROSITE" id="PS00012">
    <property type="entry name" value="PHOSPHOPANTETHEINE"/>
    <property type="match status" value="2"/>
</dbReference>
<evidence type="ECO:0000313" key="6">
    <source>
        <dbReference type="EMBL" id="KAF3886715.1"/>
    </source>
</evidence>
<comment type="caution">
    <text evidence="6">The sequence shown here is derived from an EMBL/GenBank/DDBJ whole genome shotgun (WGS) entry which is preliminary data.</text>
</comment>
<comment type="similarity">
    <text evidence="2">Belongs to the ATP-dependent AMP-binding enzyme family.</text>
</comment>
<dbReference type="FunFam" id="3.40.50.980:FF:000002">
    <property type="entry name" value="Enterobactin synthetase component F"/>
    <property type="match status" value="1"/>
</dbReference>
<dbReference type="InterPro" id="IPR023213">
    <property type="entry name" value="CAT-like_dom_sf"/>
</dbReference>
<dbReference type="NCBIfam" id="TIGR01733">
    <property type="entry name" value="AA-adenyl-dom"/>
    <property type="match status" value="2"/>
</dbReference>
<evidence type="ECO:0000256" key="1">
    <source>
        <dbReference type="ARBA" id="ARBA00001957"/>
    </source>
</evidence>
<dbReference type="SUPFAM" id="SSF56801">
    <property type="entry name" value="Acetyl-CoA synthetase-like"/>
    <property type="match status" value="2"/>
</dbReference>
<evidence type="ECO:0000256" key="3">
    <source>
        <dbReference type="ARBA" id="ARBA00022450"/>
    </source>
</evidence>
<dbReference type="GO" id="GO:0031177">
    <property type="term" value="F:phosphopantetheine binding"/>
    <property type="evidence" value="ECO:0007669"/>
    <property type="project" value="TreeGrafter"/>
</dbReference>
<dbReference type="PANTHER" id="PTHR45527:SF1">
    <property type="entry name" value="FATTY ACID SYNTHASE"/>
    <property type="match status" value="1"/>
</dbReference>
<protein>
    <submittedName>
        <fullName evidence="6">Non-ribosomal peptide synthase</fullName>
    </submittedName>
</protein>
<dbReference type="CDD" id="cd17646">
    <property type="entry name" value="A_NRPS_AB3403-like"/>
    <property type="match status" value="1"/>
</dbReference>
<dbReference type="PROSITE" id="PS50075">
    <property type="entry name" value="CARRIER"/>
    <property type="match status" value="3"/>
</dbReference>
<dbReference type="Pfam" id="PF00550">
    <property type="entry name" value="PP-binding"/>
    <property type="match status" value="2"/>
</dbReference>
<dbReference type="InterPro" id="IPR006162">
    <property type="entry name" value="Ppantetheine_attach_site"/>
</dbReference>
<dbReference type="CDD" id="cd17643">
    <property type="entry name" value="A_NRPS_Cytc1-like"/>
    <property type="match status" value="1"/>
</dbReference>
<dbReference type="InterPro" id="IPR001242">
    <property type="entry name" value="Condensation_dom"/>
</dbReference>
<feature type="domain" description="Carrier" evidence="5">
    <location>
        <begin position="1039"/>
        <end position="1113"/>
    </location>
</feature>
<dbReference type="InterPro" id="IPR009081">
    <property type="entry name" value="PP-bd_ACP"/>
</dbReference>
<dbReference type="Pfam" id="PF00668">
    <property type="entry name" value="Condensation"/>
    <property type="match status" value="3"/>
</dbReference>
<dbReference type="InterPro" id="IPR042099">
    <property type="entry name" value="ANL_N_sf"/>
</dbReference>
<keyword evidence="3" id="KW-0596">Phosphopantetheine</keyword>
<name>A0A8S9T2X1_9CYAN</name>
<dbReference type="Gene3D" id="1.10.1200.10">
    <property type="entry name" value="ACP-like"/>
    <property type="match status" value="2"/>
</dbReference>
<dbReference type="SUPFAM" id="SSF47336">
    <property type="entry name" value="ACP-like"/>
    <property type="match status" value="3"/>
</dbReference>
<evidence type="ECO:0000256" key="2">
    <source>
        <dbReference type="ARBA" id="ARBA00006432"/>
    </source>
</evidence>
<dbReference type="InterPro" id="IPR025110">
    <property type="entry name" value="AMP-bd_C"/>
</dbReference>
<dbReference type="FunFam" id="2.30.38.10:FF:000001">
    <property type="entry name" value="Non-ribosomal peptide synthetase PvdI"/>
    <property type="match status" value="1"/>
</dbReference>
<dbReference type="NCBIfam" id="NF003417">
    <property type="entry name" value="PRK04813.1"/>
    <property type="match status" value="2"/>
</dbReference>
<dbReference type="Gene3D" id="3.30.559.10">
    <property type="entry name" value="Chloramphenicol acetyltransferase-like domain"/>
    <property type="match status" value="3"/>
</dbReference>
<dbReference type="Gene3D" id="3.30.300.30">
    <property type="match status" value="2"/>
</dbReference>
<evidence type="ECO:0000259" key="5">
    <source>
        <dbReference type="PROSITE" id="PS50075"/>
    </source>
</evidence>
<dbReference type="FunFam" id="3.40.50.980:FF:000001">
    <property type="entry name" value="Non-ribosomal peptide synthetase"/>
    <property type="match status" value="2"/>
</dbReference>
<gene>
    <name evidence="6" type="ORF">DA73_0400015430</name>
</gene>
<dbReference type="Gene3D" id="3.40.50.980">
    <property type="match status" value="2"/>
</dbReference>
<dbReference type="Pfam" id="PF18563">
    <property type="entry name" value="TubC_N"/>
    <property type="match status" value="1"/>
</dbReference>
<dbReference type="Pfam" id="PF13193">
    <property type="entry name" value="AMP-binding_C"/>
    <property type="match status" value="2"/>
</dbReference>
<dbReference type="InterPro" id="IPR036736">
    <property type="entry name" value="ACP-like_sf"/>
</dbReference>
<dbReference type="Proteomes" id="UP000029738">
    <property type="component" value="Unassembled WGS sequence"/>
</dbReference>
<dbReference type="Gene3D" id="3.40.50.12780">
    <property type="entry name" value="N-terminal domain of ligase-like"/>
    <property type="match status" value="1"/>
</dbReference>